<dbReference type="PROSITE" id="PS51755">
    <property type="entry name" value="OMPR_PHOB"/>
    <property type="match status" value="1"/>
</dbReference>
<keyword evidence="3 5" id="KW-0238">DNA-binding</keyword>
<accession>A0A1A9LHQ2</accession>
<evidence type="ECO:0000256" key="3">
    <source>
        <dbReference type="ARBA" id="ARBA00023125"/>
    </source>
</evidence>
<evidence type="ECO:0000256" key="4">
    <source>
        <dbReference type="PROSITE-ProRule" id="PRU00169"/>
    </source>
</evidence>
<name>A0A1A9LHQ2_9FLAO</name>
<dbReference type="InterPro" id="IPR039420">
    <property type="entry name" value="WalR-like"/>
</dbReference>
<dbReference type="SUPFAM" id="SSF46894">
    <property type="entry name" value="C-terminal effector domain of the bipartite response regulators"/>
    <property type="match status" value="1"/>
</dbReference>
<evidence type="ECO:0000313" key="8">
    <source>
        <dbReference type="EMBL" id="OAD92426.1"/>
    </source>
</evidence>
<dbReference type="Pfam" id="PF00486">
    <property type="entry name" value="Trans_reg_C"/>
    <property type="match status" value="1"/>
</dbReference>
<feature type="modified residue" description="4-aspartylphosphate" evidence="4">
    <location>
        <position position="52"/>
    </location>
</feature>
<dbReference type="PANTHER" id="PTHR48111">
    <property type="entry name" value="REGULATOR OF RPOS"/>
    <property type="match status" value="1"/>
</dbReference>
<dbReference type="SMART" id="SM00448">
    <property type="entry name" value="REC"/>
    <property type="match status" value="1"/>
</dbReference>
<feature type="DNA-binding region" description="OmpR/PhoB-type" evidence="5">
    <location>
        <begin position="133"/>
        <end position="230"/>
    </location>
</feature>
<proteinExistence type="predicted"/>
<dbReference type="GO" id="GO:0005829">
    <property type="term" value="C:cytosol"/>
    <property type="evidence" value="ECO:0007669"/>
    <property type="project" value="TreeGrafter"/>
</dbReference>
<dbReference type="OrthoDB" id="9790442at2"/>
<protein>
    <submittedName>
        <fullName evidence="8">Two-component system response regulator</fullName>
    </submittedName>
</protein>
<evidence type="ECO:0000256" key="1">
    <source>
        <dbReference type="ARBA" id="ARBA00022553"/>
    </source>
</evidence>
<dbReference type="SMART" id="SM00862">
    <property type="entry name" value="Trans_reg_C"/>
    <property type="match status" value="1"/>
</dbReference>
<dbReference type="InterPro" id="IPR016032">
    <property type="entry name" value="Sig_transdc_resp-reg_C-effctor"/>
</dbReference>
<dbReference type="InterPro" id="IPR011006">
    <property type="entry name" value="CheY-like_superfamily"/>
</dbReference>
<gene>
    <name evidence="8" type="ORF">A7A78_00475</name>
</gene>
<feature type="domain" description="Response regulatory" evidence="6">
    <location>
        <begin position="3"/>
        <end position="117"/>
    </location>
</feature>
<dbReference type="RefSeq" id="WP_068760175.1">
    <property type="nucleotide sequence ID" value="NZ_LXIE01000001.1"/>
</dbReference>
<dbReference type="AlphaFoldDB" id="A0A1A9LHQ2"/>
<dbReference type="Gene3D" id="1.10.10.10">
    <property type="entry name" value="Winged helix-like DNA-binding domain superfamily/Winged helix DNA-binding domain"/>
    <property type="match status" value="1"/>
</dbReference>
<keyword evidence="2" id="KW-0902">Two-component regulatory system</keyword>
<reference evidence="8 9" key="1">
    <citation type="submission" date="2016-05" db="EMBL/GenBank/DDBJ databases">
        <title>Genome sequencing of Vitellibacter soesokkakensis RSSK-12.</title>
        <authorList>
            <person name="Thevarajoo S."/>
            <person name="Selvaratnam C."/>
            <person name="Goh K.M."/>
            <person name="Chan K.-G."/>
            <person name="Chong C.S."/>
        </authorList>
    </citation>
    <scope>NUCLEOTIDE SEQUENCE [LARGE SCALE GENOMIC DNA]</scope>
    <source>
        <strain evidence="8 9">RSSK-12</strain>
    </source>
</reference>
<dbReference type="CDD" id="cd00383">
    <property type="entry name" value="trans_reg_C"/>
    <property type="match status" value="1"/>
</dbReference>
<dbReference type="Proteomes" id="UP000077552">
    <property type="component" value="Unassembled WGS sequence"/>
</dbReference>
<comment type="caution">
    <text evidence="8">The sequence shown here is derived from an EMBL/GenBank/DDBJ whole genome shotgun (WGS) entry which is preliminary data.</text>
</comment>
<evidence type="ECO:0000256" key="2">
    <source>
        <dbReference type="ARBA" id="ARBA00023012"/>
    </source>
</evidence>
<dbReference type="PROSITE" id="PS50110">
    <property type="entry name" value="RESPONSE_REGULATORY"/>
    <property type="match status" value="1"/>
</dbReference>
<feature type="domain" description="OmpR/PhoB-type" evidence="7">
    <location>
        <begin position="133"/>
        <end position="230"/>
    </location>
</feature>
<keyword evidence="1 4" id="KW-0597">Phosphoprotein</keyword>
<evidence type="ECO:0000259" key="7">
    <source>
        <dbReference type="PROSITE" id="PS51755"/>
    </source>
</evidence>
<dbReference type="GO" id="GO:0032993">
    <property type="term" value="C:protein-DNA complex"/>
    <property type="evidence" value="ECO:0007669"/>
    <property type="project" value="TreeGrafter"/>
</dbReference>
<dbReference type="GO" id="GO:0000976">
    <property type="term" value="F:transcription cis-regulatory region binding"/>
    <property type="evidence" value="ECO:0007669"/>
    <property type="project" value="TreeGrafter"/>
</dbReference>
<evidence type="ECO:0000256" key="5">
    <source>
        <dbReference type="PROSITE-ProRule" id="PRU01091"/>
    </source>
</evidence>
<dbReference type="PANTHER" id="PTHR48111:SF40">
    <property type="entry name" value="PHOSPHATE REGULON TRANSCRIPTIONAL REGULATORY PROTEIN PHOB"/>
    <property type="match status" value="1"/>
</dbReference>
<dbReference type="InterPro" id="IPR001789">
    <property type="entry name" value="Sig_transdc_resp-reg_receiver"/>
</dbReference>
<evidence type="ECO:0000259" key="6">
    <source>
        <dbReference type="PROSITE" id="PS50110"/>
    </source>
</evidence>
<organism evidence="8 9">
    <name type="scientific">Aequorivita soesokkakensis</name>
    <dbReference type="NCBI Taxonomy" id="1385699"/>
    <lineage>
        <taxon>Bacteria</taxon>
        <taxon>Pseudomonadati</taxon>
        <taxon>Bacteroidota</taxon>
        <taxon>Flavobacteriia</taxon>
        <taxon>Flavobacteriales</taxon>
        <taxon>Flavobacteriaceae</taxon>
        <taxon>Aequorivita</taxon>
    </lineage>
</organism>
<dbReference type="InterPro" id="IPR001867">
    <property type="entry name" value="OmpR/PhoB-type_DNA-bd"/>
</dbReference>
<dbReference type="CDD" id="cd17574">
    <property type="entry name" value="REC_OmpR"/>
    <property type="match status" value="1"/>
</dbReference>
<dbReference type="SUPFAM" id="SSF52172">
    <property type="entry name" value="CheY-like"/>
    <property type="match status" value="1"/>
</dbReference>
<dbReference type="GO" id="GO:0000156">
    <property type="term" value="F:phosphorelay response regulator activity"/>
    <property type="evidence" value="ECO:0007669"/>
    <property type="project" value="TreeGrafter"/>
</dbReference>
<dbReference type="EMBL" id="LXIE01000001">
    <property type="protein sequence ID" value="OAD92426.1"/>
    <property type="molecule type" value="Genomic_DNA"/>
</dbReference>
<dbReference type="InterPro" id="IPR036388">
    <property type="entry name" value="WH-like_DNA-bd_sf"/>
</dbReference>
<dbReference type="STRING" id="1385699.A7A78_00475"/>
<dbReference type="GO" id="GO:0006355">
    <property type="term" value="P:regulation of DNA-templated transcription"/>
    <property type="evidence" value="ECO:0007669"/>
    <property type="project" value="InterPro"/>
</dbReference>
<sequence>MKNILLAEDDLDFGTMLKQYLELNKFSVSWAKDGNEGFEIFKNGDFDICILDVMMPIMDGFSLAEKIIEVNPEIPFLFLTARKTKEDRIKGLKLGADDYVVKPFEAEELILRIKNIMNRAEQQRTVRAELPQNEIISIGKYAFDATNLELKINDKTQKITEKEARLLFYLYSNRNQLIKRDDILLHVWNKTDFFSGRSMDVFITRVRKRLQDDPNISIDSVRGIGLEFNIKN</sequence>
<dbReference type="Pfam" id="PF00072">
    <property type="entry name" value="Response_reg"/>
    <property type="match status" value="1"/>
</dbReference>
<evidence type="ECO:0000313" key="9">
    <source>
        <dbReference type="Proteomes" id="UP000077552"/>
    </source>
</evidence>
<keyword evidence="9" id="KW-1185">Reference proteome</keyword>
<dbReference type="Gene3D" id="3.40.50.2300">
    <property type="match status" value="1"/>
</dbReference>